<keyword evidence="1" id="KW-1133">Transmembrane helix</keyword>
<feature type="transmembrane region" description="Helical" evidence="1">
    <location>
        <begin position="20"/>
        <end position="41"/>
    </location>
</feature>
<protein>
    <recommendedName>
        <fullName evidence="3">Transmembrane protein</fullName>
    </recommendedName>
</protein>
<evidence type="ECO:0000256" key="1">
    <source>
        <dbReference type="SAM" id="Phobius"/>
    </source>
</evidence>
<evidence type="ECO:0000313" key="2">
    <source>
        <dbReference type="EMBL" id="AFK44608.1"/>
    </source>
</evidence>
<sequence>MMLEIYVCVRVFSRFIEALYYVLLQVVFSAWLSFLCVVMILEAFGIDPSME</sequence>
<dbReference type="EMBL" id="BT144814">
    <property type="protein sequence ID" value="AFK44608.1"/>
    <property type="molecule type" value="mRNA"/>
</dbReference>
<organism evidence="2">
    <name type="scientific">Medicago truncatula</name>
    <name type="common">Barrel medic</name>
    <name type="synonym">Medicago tribuloides</name>
    <dbReference type="NCBI Taxonomy" id="3880"/>
    <lineage>
        <taxon>Eukaryota</taxon>
        <taxon>Viridiplantae</taxon>
        <taxon>Streptophyta</taxon>
        <taxon>Embryophyta</taxon>
        <taxon>Tracheophyta</taxon>
        <taxon>Spermatophyta</taxon>
        <taxon>Magnoliopsida</taxon>
        <taxon>eudicotyledons</taxon>
        <taxon>Gunneridae</taxon>
        <taxon>Pentapetalae</taxon>
        <taxon>rosids</taxon>
        <taxon>fabids</taxon>
        <taxon>Fabales</taxon>
        <taxon>Fabaceae</taxon>
        <taxon>Papilionoideae</taxon>
        <taxon>50 kb inversion clade</taxon>
        <taxon>NPAAA clade</taxon>
        <taxon>Hologalegina</taxon>
        <taxon>IRL clade</taxon>
        <taxon>Trifolieae</taxon>
        <taxon>Medicago</taxon>
    </lineage>
</organism>
<name>I3SWG6_MEDTR</name>
<reference evidence="2" key="1">
    <citation type="submission" date="2012-05" db="EMBL/GenBank/DDBJ databases">
        <authorList>
            <person name="Krishnakumar V."/>
            <person name="Cheung F."/>
            <person name="Xiao Y."/>
            <person name="Chan A."/>
            <person name="Moskal W.A."/>
            <person name="Town C.D."/>
        </authorList>
    </citation>
    <scope>NUCLEOTIDE SEQUENCE</scope>
</reference>
<accession>I3SWG6</accession>
<keyword evidence="1" id="KW-0472">Membrane</keyword>
<evidence type="ECO:0008006" key="3">
    <source>
        <dbReference type="Google" id="ProtNLM"/>
    </source>
</evidence>
<proteinExistence type="evidence at transcript level"/>
<dbReference type="AlphaFoldDB" id="I3SWG6"/>
<keyword evidence="1" id="KW-0812">Transmembrane</keyword>